<dbReference type="PANTHER" id="PTHR35807:SF1">
    <property type="entry name" value="TRANSCRIPTIONAL REGULATOR REDD"/>
    <property type="match status" value="1"/>
</dbReference>
<evidence type="ECO:0000256" key="1">
    <source>
        <dbReference type="ARBA" id="ARBA00005820"/>
    </source>
</evidence>
<comment type="similarity">
    <text evidence="1">Belongs to the AfsR/DnrI/RedD regulatory family.</text>
</comment>
<keyword evidence="4" id="KW-0804">Transcription</keyword>
<evidence type="ECO:0000256" key="4">
    <source>
        <dbReference type="ARBA" id="ARBA00023163"/>
    </source>
</evidence>
<feature type="DNA-binding region" description="OmpR/PhoB-type" evidence="5">
    <location>
        <begin position="1"/>
        <end position="105"/>
    </location>
</feature>
<dbReference type="InterPro" id="IPR051677">
    <property type="entry name" value="AfsR-DnrI-RedD_regulator"/>
</dbReference>
<keyword evidence="7" id="KW-1133">Transmembrane helix</keyword>
<dbReference type="Gene3D" id="1.10.10.10">
    <property type="entry name" value="Winged helix-like DNA-binding domain superfamily/Winged helix DNA-binding domain"/>
    <property type="match status" value="1"/>
</dbReference>
<dbReference type="CDD" id="cd15831">
    <property type="entry name" value="BTAD"/>
    <property type="match status" value="1"/>
</dbReference>
<dbReference type="SMART" id="SM00862">
    <property type="entry name" value="Trans_reg_C"/>
    <property type="match status" value="1"/>
</dbReference>
<evidence type="ECO:0000259" key="8">
    <source>
        <dbReference type="PROSITE" id="PS51755"/>
    </source>
</evidence>
<dbReference type="Gene3D" id="1.25.40.10">
    <property type="entry name" value="Tetratricopeptide repeat domain"/>
    <property type="match status" value="1"/>
</dbReference>
<name>A0ABW2XIW8_9ACTN</name>
<keyword evidence="7" id="KW-0472">Membrane</keyword>
<accession>A0ABW2XIW8</accession>
<keyword evidence="7" id="KW-0812">Transmembrane</keyword>
<feature type="transmembrane region" description="Helical" evidence="7">
    <location>
        <begin position="340"/>
        <end position="365"/>
    </location>
</feature>
<sequence>MADAHSGVPRFEILGRLRARLDGREVDLGPGKQRAVLGVLLLDAGRTVPVPAIVDAVWADQPPDNGANVVQKYVAGLRRALEPDRSPRSPGRLIALTAGGYALRVPPGGLDAQVFQDHVRDALAGRGQAPPQETAARLRAALAMWRGPVLDGIRGAVFDAARLRLADERASAAEAVAEIELELGRHAQLVPELSRLVDEFPLREGLRHLHILALYRCGRKAEALAAYRDTRAFFAEEFGVEPGERLQRLHLDILRDEPVIEPPAPPPAPSASASAASFAAPSLAAPPLAASPPAGRAGVTAQEMATSPAQPVDDAIPVLPPDAGWTVRMPYDRPPAPRPWPLRLLAVLAPIGTFGLCTFALTAYFAARRRSVLLGLASAGYLALMALFLTIVLATDEDASSPYDGLAMTAWLIAMFGGAVHVAVLTSDLGAGRRDAPAAPSPAVVEMIERRARREQARTLLAARPDIARELGVGRPDLARGFDDGGLVDVNGAPEHVLAALPGVGAYHAKLVATTRGARGFASPEDLIARGVLPAAVVRALHETLIAVPPAADPAEPTGVERTDP</sequence>
<feature type="domain" description="OmpR/PhoB-type" evidence="8">
    <location>
        <begin position="1"/>
        <end position="105"/>
    </location>
</feature>
<evidence type="ECO:0000256" key="2">
    <source>
        <dbReference type="ARBA" id="ARBA00023015"/>
    </source>
</evidence>
<dbReference type="InterPro" id="IPR005158">
    <property type="entry name" value="BTAD"/>
</dbReference>
<protein>
    <submittedName>
        <fullName evidence="9">BTAD domain-containing putative transcriptional regulator</fullName>
    </submittedName>
</protein>
<comment type="caution">
    <text evidence="9">The sequence shown here is derived from an EMBL/GenBank/DDBJ whole genome shotgun (WGS) entry which is preliminary data.</text>
</comment>
<keyword evidence="3 5" id="KW-0238">DNA-binding</keyword>
<reference evidence="10" key="1">
    <citation type="journal article" date="2019" name="Int. J. Syst. Evol. Microbiol.">
        <title>The Global Catalogue of Microorganisms (GCM) 10K type strain sequencing project: providing services to taxonomists for standard genome sequencing and annotation.</title>
        <authorList>
            <consortium name="The Broad Institute Genomics Platform"/>
            <consortium name="The Broad Institute Genome Sequencing Center for Infectious Disease"/>
            <person name="Wu L."/>
            <person name="Ma J."/>
        </authorList>
    </citation>
    <scope>NUCLEOTIDE SEQUENCE [LARGE SCALE GENOMIC DNA]</scope>
    <source>
        <strain evidence="10">JCM 9371</strain>
    </source>
</reference>
<dbReference type="RefSeq" id="WP_131762600.1">
    <property type="nucleotide sequence ID" value="NZ_CAACUY010000239.1"/>
</dbReference>
<dbReference type="PANTHER" id="PTHR35807">
    <property type="entry name" value="TRANSCRIPTIONAL REGULATOR REDD-RELATED"/>
    <property type="match status" value="1"/>
</dbReference>
<keyword evidence="2" id="KW-0805">Transcription regulation</keyword>
<dbReference type="SUPFAM" id="SSF81585">
    <property type="entry name" value="PsbU/PolX domain-like"/>
    <property type="match status" value="1"/>
</dbReference>
<evidence type="ECO:0000313" key="10">
    <source>
        <dbReference type="Proteomes" id="UP001597063"/>
    </source>
</evidence>
<feature type="transmembrane region" description="Helical" evidence="7">
    <location>
        <begin position="406"/>
        <end position="425"/>
    </location>
</feature>
<organism evidence="9 10">
    <name type="scientific">Actinomadura fibrosa</name>
    <dbReference type="NCBI Taxonomy" id="111802"/>
    <lineage>
        <taxon>Bacteria</taxon>
        <taxon>Bacillati</taxon>
        <taxon>Actinomycetota</taxon>
        <taxon>Actinomycetes</taxon>
        <taxon>Streptosporangiales</taxon>
        <taxon>Thermomonosporaceae</taxon>
        <taxon>Actinomadura</taxon>
    </lineage>
</organism>
<dbReference type="Pfam" id="PF00486">
    <property type="entry name" value="Trans_reg_C"/>
    <property type="match status" value="1"/>
</dbReference>
<dbReference type="InterPro" id="IPR011990">
    <property type="entry name" value="TPR-like_helical_dom_sf"/>
</dbReference>
<dbReference type="SMART" id="SM01043">
    <property type="entry name" value="BTAD"/>
    <property type="match status" value="1"/>
</dbReference>
<dbReference type="SUPFAM" id="SSF48452">
    <property type="entry name" value="TPR-like"/>
    <property type="match status" value="1"/>
</dbReference>
<dbReference type="EMBL" id="JBHTGP010000008">
    <property type="protein sequence ID" value="MFD0686221.1"/>
    <property type="molecule type" value="Genomic_DNA"/>
</dbReference>
<dbReference type="InterPro" id="IPR016032">
    <property type="entry name" value="Sig_transdc_resp-reg_C-effctor"/>
</dbReference>
<dbReference type="Pfam" id="PF03704">
    <property type="entry name" value="BTAD"/>
    <property type="match status" value="1"/>
</dbReference>
<dbReference type="SUPFAM" id="SSF46894">
    <property type="entry name" value="C-terminal effector domain of the bipartite response regulators"/>
    <property type="match status" value="1"/>
</dbReference>
<evidence type="ECO:0000256" key="6">
    <source>
        <dbReference type="SAM" id="MobiDB-lite"/>
    </source>
</evidence>
<proteinExistence type="inferred from homology"/>
<evidence type="ECO:0000313" key="9">
    <source>
        <dbReference type="EMBL" id="MFD0686221.1"/>
    </source>
</evidence>
<dbReference type="InterPro" id="IPR036388">
    <property type="entry name" value="WH-like_DNA-bd_sf"/>
</dbReference>
<gene>
    <name evidence="9" type="ORF">ACFQZM_17110</name>
</gene>
<evidence type="ECO:0000256" key="3">
    <source>
        <dbReference type="ARBA" id="ARBA00023125"/>
    </source>
</evidence>
<evidence type="ECO:0000256" key="7">
    <source>
        <dbReference type="SAM" id="Phobius"/>
    </source>
</evidence>
<dbReference type="PROSITE" id="PS51755">
    <property type="entry name" value="OMPR_PHOB"/>
    <property type="match status" value="1"/>
</dbReference>
<feature type="region of interest" description="Disordered" evidence="6">
    <location>
        <begin position="291"/>
        <end position="313"/>
    </location>
</feature>
<feature type="transmembrane region" description="Helical" evidence="7">
    <location>
        <begin position="372"/>
        <end position="394"/>
    </location>
</feature>
<dbReference type="InterPro" id="IPR001867">
    <property type="entry name" value="OmpR/PhoB-type_DNA-bd"/>
</dbReference>
<keyword evidence="10" id="KW-1185">Reference proteome</keyword>
<dbReference type="Proteomes" id="UP001597063">
    <property type="component" value="Unassembled WGS sequence"/>
</dbReference>
<evidence type="ECO:0000256" key="5">
    <source>
        <dbReference type="PROSITE-ProRule" id="PRU01091"/>
    </source>
</evidence>